<reference evidence="7 8" key="1">
    <citation type="submission" date="2019-10" db="EMBL/GenBank/DDBJ databases">
        <title>Pseudomonas dajingensis sp. nov., isolated from the profound head ulcers of farmed Murray cod (Maccullochella peelii peelii).</title>
        <authorList>
            <person name="Liu Y."/>
        </authorList>
    </citation>
    <scope>NUCLEOTIDE SEQUENCE [LARGE SCALE GENOMIC DNA]</scope>
    <source>
        <strain evidence="7 8">MC042</strain>
    </source>
</reference>
<feature type="domain" description="HTH iclR-type" evidence="5">
    <location>
        <begin position="23"/>
        <end position="85"/>
    </location>
</feature>
<evidence type="ECO:0000313" key="7">
    <source>
        <dbReference type="EMBL" id="MQA56695.1"/>
    </source>
</evidence>
<comment type="caution">
    <text evidence="7">The sequence shown here is derived from an EMBL/GenBank/DDBJ whole genome shotgun (WGS) entry which is preliminary data.</text>
</comment>
<organism evidence="7 8">
    <name type="scientific">Pseudomonas piscis</name>
    <dbReference type="NCBI Taxonomy" id="2614538"/>
    <lineage>
        <taxon>Bacteria</taxon>
        <taxon>Pseudomonadati</taxon>
        <taxon>Pseudomonadota</taxon>
        <taxon>Gammaproteobacteria</taxon>
        <taxon>Pseudomonadales</taxon>
        <taxon>Pseudomonadaceae</taxon>
        <taxon>Pseudomonas</taxon>
    </lineage>
</organism>
<dbReference type="InterPro" id="IPR005471">
    <property type="entry name" value="Tscrpt_reg_IclR_N"/>
</dbReference>
<dbReference type="Proteomes" id="UP000486534">
    <property type="component" value="Unassembled WGS sequence"/>
</dbReference>
<dbReference type="SUPFAM" id="SSF55781">
    <property type="entry name" value="GAF domain-like"/>
    <property type="match status" value="1"/>
</dbReference>
<dbReference type="PANTHER" id="PTHR30136">
    <property type="entry name" value="HELIX-TURN-HELIX TRANSCRIPTIONAL REGULATOR, ICLR FAMILY"/>
    <property type="match status" value="1"/>
</dbReference>
<dbReference type="PANTHER" id="PTHR30136:SF8">
    <property type="entry name" value="TRANSCRIPTIONAL REGULATORY PROTEIN"/>
    <property type="match status" value="1"/>
</dbReference>
<dbReference type="SUPFAM" id="SSF46785">
    <property type="entry name" value="Winged helix' DNA-binding domain"/>
    <property type="match status" value="1"/>
</dbReference>
<dbReference type="PROSITE" id="PS51078">
    <property type="entry name" value="ICLR_ED"/>
    <property type="match status" value="1"/>
</dbReference>
<proteinExistence type="predicted"/>
<evidence type="ECO:0000256" key="3">
    <source>
        <dbReference type="ARBA" id="ARBA00023163"/>
    </source>
</evidence>
<protein>
    <submittedName>
        <fullName evidence="7">Helix-turn-helix domain-containing protein</fullName>
    </submittedName>
</protein>
<keyword evidence="3" id="KW-0804">Transcription</keyword>
<evidence type="ECO:0000313" key="8">
    <source>
        <dbReference type="Proteomes" id="UP000486534"/>
    </source>
</evidence>
<dbReference type="PROSITE" id="PS51077">
    <property type="entry name" value="HTH_ICLR"/>
    <property type="match status" value="1"/>
</dbReference>
<dbReference type="GO" id="GO:0045892">
    <property type="term" value="P:negative regulation of DNA-templated transcription"/>
    <property type="evidence" value="ECO:0007669"/>
    <property type="project" value="TreeGrafter"/>
</dbReference>
<dbReference type="GO" id="GO:0003700">
    <property type="term" value="F:DNA-binding transcription factor activity"/>
    <property type="evidence" value="ECO:0007669"/>
    <property type="project" value="TreeGrafter"/>
</dbReference>
<dbReference type="SMART" id="SM00346">
    <property type="entry name" value="HTH_ICLR"/>
    <property type="match status" value="1"/>
</dbReference>
<evidence type="ECO:0000259" key="6">
    <source>
        <dbReference type="PROSITE" id="PS51078"/>
    </source>
</evidence>
<evidence type="ECO:0000256" key="1">
    <source>
        <dbReference type="ARBA" id="ARBA00023015"/>
    </source>
</evidence>
<dbReference type="Pfam" id="PF09339">
    <property type="entry name" value="HTH_IclR"/>
    <property type="match status" value="1"/>
</dbReference>
<name>A0A7X1PT33_9PSED</name>
<dbReference type="EMBL" id="WHUV01000005">
    <property type="protein sequence ID" value="MQA56695.1"/>
    <property type="molecule type" value="Genomic_DNA"/>
</dbReference>
<keyword evidence="2" id="KW-0238">DNA-binding</keyword>
<dbReference type="InterPro" id="IPR050707">
    <property type="entry name" value="HTH_MetabolicPath_Reg"/>
</dbReference>
<dbReference type="InterPro" id="IPR014757">
    <property type="entry name" value="Tscrpt_reg_IclR_C"/>
</dbReference>
<dbReference type="RefSeq" id="WP_031320051.1">
    <property type="nucleotide sequence ID" value="NZ_AVOY01000017.1"/>
</dbReference>
<dbReference type="InterPro" id="IPR036390">
    <property type="entry name" value="WH_DNA-bd_sf"/>
</dbReference>
<evidence type="ECO:0000256" key="4">
    <source>
        <dbReference type="SAM" id="MobiDB-lite"/>
    </source>
</evidence>
<feature type="domain" description="IclR-ED" evidence="6">
    <location>
        <begin position="86"/>
        <end position="272"/>
    </location>
</feature>
<dbReference type="InterPro" id="IPR029016">
    <property type="entry name" value="GAF-like_dom_sf"/>
</dbReference>
<dbReference type="FunFam" id="1.10.10.10:FF:000056">
    <property type="entry name" value="IclR family transcriptional regulator"/>
    <property type="match status" value="1"/>
</dbReference>
<dbReference type="GO" id="GO:0003677">
    <property type="term" value="F:DNA binding"/>
    <property type="evidence" value="ECO:0007669"/>
    <property type="project" value="UniProtKB-KW"/>
</dbReference>
<sequence length="272" mass="28968">MNTSQNPLDDTQDPPSEKRSGVIQSVSIAARFLNTLANAEGELALGEVARRTGTGGSTAHRYLQSLVKEGLAKQDPASGLYDLGPAALSIGIGALKRIDAVDIAARHMKALAQQHAASGGVAIWTDRGPTLVRWHRSAYFSINPLALGDILPIDNTACGLVFQAFLPKAVIDAARKQQPAHFRGTPPTAAVLEQVRQAHWAEMTSHLLSNVTGQAAPVFDAQQEIVCVMTTVTDLGQLQAPEDRQALFHEAALVNQATGGRMVPQVPPAPRR</sequence>
<dbReference type="Gene3D" id="3.30.450.40">
    <property type="match status" value="1"/>
</dbReference>
<gene>
    <name evidence="7" type="ORF">GDH07_25575</name>
</gene>
<dbReference type="Gene3D" id="1.10.10.10">
    <property type="entry name" value="Winged helix-like DNA-binding domain superfamily/Winged helix DNA-binding domain"/>
    <property type="match status" value="1"/>
</dbReference>
<evidence type="ECO:0000256" key="2">
    <source>
        <dbReference type="ARBA" id="ARBA00023125"/>
    </source>
</evidence>
<dbReference type="Pfam" id="PF01614">
    <property type="entry name" value="IclR_C"/>
    <property type="match status" value="1"/>
</dbReference>
<feature type="region of interest" description="Disordered" evidence="4">
    <location>
        <begin position="1"/>
        <end position="20"/>
    </location>
</feature>
<evidence type="ECO:0000259" key="5">
    <source>
        <dbReference type="PROSITE" id="PS51077"/>
    </source>
</evidence>
<dbReference type="AlphaFoldDB" id="A0A7X1PT33"/>
<keyword evidence="1" id="KW-0805">Transcription regulation</keyword>
<dbReference type="InterPro" id="IPR036388">
    <property type="entry name" value="WH-like_DNA-bd_sf"/>
</dbReference>
<accession>A0A7X1PT33</accession>